<accession>A0AAW8JBD5</accession>
<keyword evidence="1" id="KW-1133">Transmembrane helix</keyword>
<evidence type="ECO:0000256" key="1">
    <source>
        <dbReference type="SAM" id="Phobius"/>
    </source>
</evidence>
<dbReference type="RefSeq" id="WP_308955195.1">
    <property type="nucleotide sequence ID" value="NZ_JAVICY010000001.1"/>
</dbReference>
<keyword evidence="1" id="KW-0812">Transmembrane</keyword>
<evidence type="ECO:0000313" key="2">
    <source>
        <dbReference type="EMBL" id="MDQ9070046.1"/>
    </source>
</evidence>
<protein>
    <submittedName>
        <fullName evidence="2">Uncharacterized protein</fullName>
    </submittedName>
</protein>
<name>A0AAW8JBD5_9GAMM</name>
<dbReference type="Proteomes" id="UP001243195">
    <property type="component" value="Unassembled WGS sequence"/>
</dbReference>
<dbReference type="EMBL" id="JAVIDA010000001">
    <property type="protein sequence ID" value="MDQ9070046.1"/>
    <property type="molecule type" value="Genomic_DNA"/>
</dbReference>
<reference evidence="2" key="1">
    <citation type="submission" date="2023-08" db="EMBL/GenBank/DDBJ databases">
        <title>Emergence of clinically-relevant ST2 carbapenem-resistant Acinetobacter baumannii strains in hospital sewages in Zhejiang, East of China.</title>
        <authorList>
            <person name="Kaichao C."/>
            <person name="Zhang R."/>
        </authorList>
    </citation>
    <scope>NUCLEOTIDE SEQUENCE</scope>
    <source>
        <strain evidence="2">M-SY-60</strain>
    </source>
</reference>
<organism evidence="2 3">
    <name type="scientific">Acinetobacter gerneri</name>
    <dbReference type="NCBI Taxonomy" id="202952"/>
    <lineage>
        <taxon>Bacteria</taxon>
        <taxon>Pseudomonadati</taxon>
        <taxon>Pseudomonadota</taxon>
        <taxon>Gammaproteobacteria</taxon>
        <taxon>Moraxellales</taxon>
        <taxon>Moraxellaceae</taxon>
        <taxon>Acinetobacter</taxon>
    </lineage>
</organism>
<proteinExistence type="predicted"/>
<evidence type="ECO:0000313" key="3">
    <source>
        <dbReference type="Proteomes" id="UP001243195"/>
    </source>
</evidence>
<gene>
    <name evidence="2" type="ORF">RFH51_00995</name>
</gene>
<comment type="caution">
    <text evidence="2">The sequence shown here is derived from an EMBL/GenBank/DDBJ whole genome shotgun (WGS) entry which is preliminary data.</text>
</comment>
<sequence>MKALILSDEINQFHWAMLKSVLLILSLLPASQFFLNLIEKTDGSSQIMVGFFALSMFSALAILSFYVALSATVLKLKQAEASSFEQTVVKIYRYLPMMSLALMMSYLAMQI</sequence>
<dbReference type="AlphaFoldDB" id="A0AAW8JBD5"/>
<feature type="transmembrane region" description="Helical" evidence="1">
    <location>
        <begin position="47"/>
        <end position="71"/>
    </location>
</feature>
<feature type="transmembrane region" description="Helical" evidence="1">
    <location>
        <begin position="91"/>
        <end position="109"/>
    </location>
</feature>
<keyword evidence="1" id="KW-0472">Membrane</keyword>
<feature type="transmembrane region" description="Helical" evidence="1">
    <location>
        <begin position="12"/>
        <end position="35"/>
    </location>
</feature>